<dbReference type="OrthoDB" id="5401486at2759"/>
<feature type="region of interest" description="Disordered" evidence="1">
    <location>
        <begin position="475"/>
        <end position="548"/>
    </location>
</feature>
<gene>
    <name evidence="2" type="ORF">BDV29DRAFT_153438</name>
</gene>
<reference evidence="2 3" key="1">
    <citation type="submission" date="2019-04" db="EMBL/GenBank/DDBJ databases">
        <title>Friends and foes A comparative genomics study of 23 Aspergillus species from section Flavi.</title>
        <authorList>
            <consortium name="DOE Joint Genome Institute"/>
            <person name="Kjaerbolling I."/>
            <person name="Vesth T."/>
            <person name="Frisvad J.C."/>
            <person name="Nybo J.L."/>
            <person name="Theobald S."/>
            <person name="Kildgaard S."/>
            <person name="Isbrandt T."/>
            <person name="Kuo A."/>
            <person name="Sato A."/>
            <person name="Lyhne E.K."/>
            <person name="Kogle M.E."/>
            <person name="Wiebenga A."/>
            <person name="Kun R.S."/>
            <person name="Lubbers R.J."/>
            <person name="Makela M.R."/>
            <person name="Barry K."/>
            <person name="Chovatia M."/>
            <person name="Clum A."/>
            <person name="Daum C."/>
            <person name="Haridas S."/>
            <person name="He G."/>
            <person name="LaButti K."/>
            <person name="Lipzen A."/>
            <person name="Mondo S."/>
            <person name="Riley R."/>
            <person name="Salamov A."/>
            <person name="Simmons B.A."/>
            <person name="Magnuson J.K."/>
            <person name="Henrissat B."/>
            <person name="Mortensen U.H."/>
            <person name="Larsen T.O."/>
            <person name="Devries R.P."/>
            <person name="Grigoriev I.V."/>
            <person name="Machida M."/>
            <person name="Baker S.E."/>
            <person name="Andersen M.R."/>
        </authorList>
    </citation>
    <scope>NUCLEOTIDE SEQUENCE [LARGE SCALE GENOMIC DNA]</scope>
    <source>
        <strain evidence="2 3">CBS 151.66</strain>
    </source>
</reference>
<feature type="region of interest" description="Disordered" evidence="1">
    <location>
        <begin position="408"/>
        <end position="463"/>
    </location>
</feature>
<feature type="compositionally biased region" description="Pro residues" evidence="1">
    <location>
        <begin position="327"/>
        <end position="337"/>
    </location>
</feature>
<feature type="region of interest" description="Disordered" evidence="1">
    <location>
        <begin position="322"/>
        <end position="375"/>
    </location>
</feature>
<accession>A0A5N5XE22</accession>
<feature type="compositionally biased region" description="Basic residues" evidence="1">
    <location>
        <begin position="500"/>
        <end position="522"/>
    </location>
</feature>
<proteinExistence type="predicted"/>
<feature type="compositionally biased region" description="Low complexity" evidence="1">
    <location>
        <begin position="46"/>
        <end position="67"/>
    </location>
</feature>
<protein>
    <submittedName>
        <fullName evidence="2">Uncharacterized protein</fullName>
    </submittedName>
</protein>
<dbReference type="EMBL" id="ML732165">
    <property type="protein sequence ID" value="KAB8077764.1"/>
    <property type="molecule type" value="Genomic_DNA"/>
</dbReference>
<feature type="compositionally biased region" description="Acidic residues" evidence="1">
    <location>
        <begin position="475"/>
        <end position="485"/>
    </location>
</feature>
<dbReference type="AlphaFoldDB" id="A0A5N5XE22"/>
<evidence type="ECO:0000313" key="2">
    <source>
        <dbReference type="EMBL" id="KAB8077764.1"/>
    </source>
</evidence>
<name>A0A5N5XE22_9EURO</name>
<feature type="region of interest" description="Disordered" evidence="1">
    <location>
        <begin position="46"/>
        <end position="91"/>
    </location>
</feature>
<keyword evidence="3" id="KW-1185">Reference proteome</keyword>
<dbReference type="Proteomes" id="UP000326565">
    <property type="component" value="Unassembled WGS sequence"/>
</dbReference>
<evidence type="ECO:0000313" key="3">
    <source>
        <dbReference type="Proteomes" id="UP000326565"/>
    </source>
</evidence>
<organism evidence="2 3">
    <name type="scientific">Aspergillus leporis</name>
    <dbReference type="NCBI Taxonomy" id="41062"/>
    <lineage>
        <taxon>Eukaryota</taxon>
        <taxon>Fungi</taxon>
        <taxon>Dikarya</taxon>
        <taxon>Ascomycota</taxon>
        <taxon>Pezizomycotina</taxon>
        <taxon>Eurotiomycetes</taxon>
        <taxon>Eurotiomycetidae</taxon>
        <taxon>Eurotiales</taxon>
        <taxon>Aspergillaceae</taxon>
        <taxon>Aspergillus</taxon>
        <taxon>Aspergillus subgen. Circumdati</taxon>
    </lineage>
</organism>
<sequence length="661" mass="74005">MTPPVPPGHHAPVQPSVDPAYYSALYQGVHPGLYPTAHTVVHPQAHPSTHAAAHPATHPVAHPAAHQGGHHAGHPSGAARAIHTATPGPINPTKLAEGMARLNVNTERLAPGNQQRVPDSTPAEKIDSRGPFYYIGYTFFKADAIPGHKSTWSSIDKTQINLTQSELLNLVQKRAKKLPGVQQYQSLSKAKRTHVDQLISELKKNDPRFEWTCAYVKEEERPMKGKNNKRGDYQTISMDVVIMGKAISSPRSKAPHGVQVTFETPYKPKERAEPKVGIPVVNNEPRSMDKDIENNAQWARSNMGHAQQPPMVHNIPQQLHPQFQQQVPPPRPAPPQEHPSEGRPLINQAHLPQGGPGPAIPGSYPQQDMPNPVRAAQGKNPAIEVLHDHARSVPVGAAIHHLRQGINNTRNPVAGMPMNNINPRKESFPSHENANQGGSVKPPNMPTQPEPEWAPDTSSIGDDESEIFDFEDMSSVTDDSEDEGEAHEAREDPQPWRGSLFRRHSSHSRRPGPSRYRSHYRKQPTGATDNKTGRTKYPNGYVDVIPGDSRDSDKQLWRLHSREVARQTRDRPKIIHAPVSSDDLNMAELEGRYRGLRAHNDIRSRILDDREARVERREKLVDYRTRMLDDRLDEAYLGRRMSLRDPGPFYPRQYYGHDTFH</sequence>
<evidence type="ECO:0000256" key="1">
    <source>
        <dbReference type="SAM" id="MobiDB-lite"/>
    </source>
</evidence>